<evidence type="ECO:0000256" key="1">
    <source>
        <dbReference type="SAM" id="MobiDB-lite"/>
    </source>
</evidence>
<name>A0A7W6BTR9_9HYPH</name>
<keyword evidence="4" id="KW-1185">Reference proteome</keyword>
<evidence type="ECO:0000313" key="4">
    <source>
        <dbReference type="Proteomes" id="UP000531216"/>
    </source>
</evidence>
<evidence type="ECO:0000256" key="2">
    <source>
        <dbReference type="SAM" id="SignalP"/>
    </source>
</evidence>
<feature type="compositionally biased region" description="Basic and acidic residues" evidence="1">
    <location>
        <begin position="39"/>
        <end position="56"/>
    </location>
</feature>
<comment type="caution">
    <text evidence="3">The sequence shown here is derived from an EMBL/GenBank/DDBJ whole genome shotgun (WGS) entry which is preliminary data.</text>
</comment>
<dbReference type="RefSeq" id="WP_090966588.1">
    <property type="nucleotide sequence ID" value="NZ_FOOA01000032.1"/>
</dbReference>
<gene>
    <name evidence="3" type="ORF">GGR05_004052</name>
</gene>
<dbReference type="OrthoDB" id="8160865at2"/>
<evidence type="ECO:0008006" key="5">
    <source>
        <dbReference type="Google" id="ProtNLM"/>
    </source>
</evidence>
<proteinExistence type="predicted"/>
<organism evidence="3 4">
    <name type="scientific">Aureimonas phyllosphaerae</name>
    <dbReference type="NCBI Taxonomy" id="1166078"/>
    <lineage>
        <taxon>Bacteria</taxon>
        <taxon>Pseudomonadati</taxon>
        <taxon>Pseudomonadota</taxon>
        <taxon>Alphaproteobacteria</taxon>
        <taxon>Hyphomicrobiales</taxon>
        <taxon>Aurantimonadaceae</taxon>
        <taxon>Aureimonas</taxon>
    </lineage>
</organism>
<accession>A0A7W6BTR9</accession>
<keyword evidence="2" id="KW-0732">Signal</keyword>
<dbReference type="Proteomes" id="UP000531216">
    <property type="component" value="Unassembled WGS sequence"/>
</dbReference>
<feature type="signal peptide" evidence="2">
    <location>
        <begin position="1"/>
        <end position="24"/>
    </location>
</feature>
<reference evidence="3 4" key="1">
    <citation type="submission" date="2020-08" db="EMBL/GenBank/DDBJ databases">
        <title>Genomic Encyclopedia of Type Strains, Phase IV (KMG-IV): sequencing the most valuable type-strain genomes for metagenomic binning, comparative biology and taxonomic classification.</title>
        <authorList>
            <person name="Goeker M."/>
        </authorList>
    </citation>
    <scope>NUCLEOTIDE SEQUENCE [LARGE SCALE GENOMIC DNA]</scope>
    <source>
        <strain evidence="3 4">DSM 25024</strain>
    </source>
</reference>
<dbReference type="EMBL" id="JACIDO010000013">
    <property type="protein sequence ID" value="MBB3937883.1"/>
    <property type="molecule type" value="Genomic_DNA"/>
</dbReference>
<dbReference type="AlphaFoldDB" id="A0A7W6BTR9"/>
<sequence>MSKPLRFSLALAATLLAATAPALSQSLEFGPNGLQIVPNDRRGPDYGYDRPPERRGPPGISERQAVRIARSEGMREINDVFRQRRTIRIEGADRRGDDMTVIIDARTGDVIDVR</sequence>
<evidence type="ECO:0000313" key="3">
    <source>
        <dbReference type="EMBL" id="MBB3937883.1"/>
    </source>
</evidence>
<feature type="chain" id="PRO_5031231961" description="Peptidase propeptide and YPEB domain-containing protein" evidence="2">
    <location>
        <begin position="25"/>
        <end position="114"/>
    </location>
</feature>
<feature type="region of interest" description="Disordered" evidence="1">
    <location>
        <begin position="28"/>
        <end position="64"/>
    </location>
</feature>
<protein>
    <recommendedName>
        <fullName evidence="5">Peptidase propeptide and YPEB domain-containing protein</fullName>
    </recommendedName>
</protein>